<dbReference type="AlphaFoldDB" id="A0A1M6FII8"/>
<proteinExistence type="predicted"/>
<dbReference type="EMBL" id="FQYY01000006">
    <property type="protein sequence ID" value="SHI97558.1"/>
    <property type="molecule type" value="Genomic_DNA"/>
</dbReference>
<dbReference type="Pfam" id="PF16119">
    <property type="entry name" value="DUF4835"/>
    <property type="match status" value="1"/>
</dbReference>
<dbReference type="RefSeq" id="WP_073151466.1">
    <property type="nucleotide sequence ID" value="NZ_FQYY01000006.1"/>
</dbReference>
<dbReference type="Proteomes" id="UP000184225">
    <property type="component" value="Unassembled WGS sequence"/>
</dbReference>
<gene>
    <name evidence="2" type="ORF">SAMN04488096_106164</name>
</gene>
<feature type="signal peptide" evidence="1">
    <location>
        <begin position="1"/>
        <end position="19"/>
    </location>
</feature>
<evidence type="ECO:0008006" key="4">
    <source>
        <dbReference type="Google" id="ProtNLM"/>
    </source>
</evidence>
<reference evidence="2 3" key="1">
    <citation type="submission" date="2016-11" db="EMBL/GenBank/DDBJ databases">
        <authorList>
            <person name="Jaros S."/>
            <person name="Januszkiewicz K."/>
            <person name="Wedrychowicz H."/>
        </authorList>
    </citation>
    <scope>NUCLEOTIDE SEQUENCE [LARGE SCALE GENOMIC DNA]</scope>
    <source>
        <strain evidence="2 3">DSM 21425</strain>
    </source>
</reference>
<evidence type="ECO:0000313" key="2">
    <source>
        <dbReference type="EMBL" id="SHI97558.1"/>
    </source>
</evidence>
<keyword evidence="1" id="KW-0732">Signal</keyword>
<dbReference type="OrthoDB" id="9773381at2"/>
<name>A0A1M6FII8_9FLAO</name>
<accession>A0A1M6FII8</accession>
<organism evidence="2 3">
    <name type="scientific">Mesonia phycicola</name>
    <dbReference type="NCBI Taxonomy" id="579105"/>
    <lineage>
        <taxon>Bacteria</taxon>
        <taxon>Pseudomonadati</taxon>
        <taxon>Bacteroidota</taxon>
        <taxon>Flavobacteriia</taxon>
        <taxon>Flavobacteriales</taxon>
        <taxon>Flavobacteriaceae</taxon>
        <taxon>Mesonia</taxon>
    </lineage>
</organism>
<dbReference type="STRING" id="579105.SAMN04488096_106164"/>
<dbReference type="InterPro" id="IPR032274">
    <property type="entry name" value="DUF4835"/>
</dbReference>
<keyword evidence="3" id="KW-1185">Reference proteome</keyword>
<protein>
    <recommendedName>
        <fullName evidence="4">DUF4835 domain-containing protein</fullName>
    </recommendedName>
</protein>
<evidence type="ECO:0000313" key="3">
    <source>
        <dbReference type="Proteomes" id="UP000184225"/>
    </source>
</evidence>
<sequence length="296" mass="33811">MIKIKLTFLLLFISLASFAQEFNSVVTVNTNQTGKSNLSIFKTLQKSIQDLVNQNTWTDNDLEDFEKITCNFFINVTEYDSDNFTATIQVQASRPVYGSNISTPIFNYKDDQFNFSYTEFQPLNYNPNTYSSNLVSTISFYIYTILGIDADTFSPMGGTAHFQEANLIVNTAQQSGRQGWQSSDGNQSRFRLNSDLLSNNFTKFRQVLYVYHREGLDTMHKDVDASKNKIIESIDLLKQVNSSRPNSLLLRTFFDAKADEITNIFNGGPKIDLTQVLNDLRRIAPFYNNKWGSIKN</sequence>
<evidence type="ECO:0000256" key="1">
    <source>
        <dbReference type="SAM" id="SignalP"/>
    </source>
</evidence>
<feature type="chain" id="PRO_5013087619" description="DUF4835 domain-containing protein" evidence="1">
    <location>
        <begin position="20"/>
        <end position="296"/>
    </location>
</feature>